<dbReference type="EMBL" id="JANPWB010000013">
    <property type="protein sequence ID" value="KAJ1109155.1"/>
    <property type="molecule type" value="Genomic_DNA"/>
</dbReference>
<dbReference type="AlphaFoldDB" id="A0AAV7MZG5"/>
<comment type="caution">
    <text evidence="1">The sequence shown here is derived from an EMBL/GenBank/DDBJ whole genome shotgun (WGS) entry which is preliminary data.</text>
</comment>
<evidence type="ECO:0000313" key="1">
    <source>
        <dbReference type="EMBL" id="KAJ1109155.1"/>
    </source>
</evidence>
<name>A0AAV7MZG5_PLEWA</name>
<proteinExistence type="predicted"/>
<gene>
    <name evidence="1" type="ORF">NDU88_006519</name>
</gene>
<accession>A0AAV7MZG5</accession>
<reference evidence="1" key="1">
    <citation type="journal article" date="2022" name="bioRxiv">
        <title>Sequencing and chromosome-scale assembly of the giantPleurodeles waltlgenome.</title>
        <authorList>
            <person name="Brown T."/>
            <person name="Elewa A."/>
            <person name="Iarovenko S."/>
            <person name="Subramanian E."/>
            <person name="Araus A.J."/>
            <person name="Petzold A."/>
            <person name="Susuki M."/>
            <person name="Suzuki K.-i.T."/>
            <person name="Hayashi T."/>
            <person name="Toyoda A."/>
            <person name="Oliveira C."/>
            <person name="Osipova E."/>
            <person name="Leigh N.D."/>
            <person name="Simon A."/>
            <person name="Yun M.H."/>
        </authorList>
    </citation>
    <scope>NUCLEOTIDE SEQUENCE</scope>
    <source>
        <strain evidence="1">20211129_DDA</strain>
        <tissue evidence="1">Liver</tissue>
    </source>
</reference>
<protein>
    <submittedName>
        <fullName evidence="1">Uncharacterized protein</fullName>
    </submittedName>
</protein>
<organism evidence="1 2">
    <name type="scientific">Pleurodeles waltl</name>
    <name type="common">Iberian ribbed newt</name>
    <dbReference type="NCBI Taxonomy" id="8319"/>
    <lineage>
        <taxon>Eukaryota</taxon>
        <taxon>Metazoa</taxon>
        <taxon>Chordata</taxon>
        <taxon>Craniata</taxon>
        <taxon>Vertebrata</taxon>
        <taxon>Euteleostomi</taxon>
        <taxon>Amphibia</taxon>
        <taxon>Batrachia</taxon>
        <taxon>Caudata</taxon>
        <taxon>Salamandroidea</taxon>
        <taxon>Salamandridae</taxon>
        <taxon>Pleurodelinae</taxon>
        <taxon>Pleurodeles</taxon>
    </lineage>
</organism>
<dbReference type="Proteomes" id="UP001066276">
    <property type="component" value="Chromosome 9"/>
</dbReference>
<sequence>MFQPSRARSVTGTKAPEDLTRRDRRVFGWTGDLTGTSWAPHDPTNIALALYALIADSGDLPVKLLLKQIIVPVL</sequence>
<keyword evidence="2" id="KW-1185">Reference proteome</keyword>
<evidence type="ECO:0000313" key="2">
    <source>
        <dbReference type="Proteomes" id="UP001066276"/>
    </source>
</evidence>